<name>A0A7I8L8Y6_SPIIN</name>
<keyword evidence="3" id="KW-1185">Reference proteome</keyword>
<feature type="compositionally biased region" description="Polar residues" evidence="1">
    <location>
        <begin position="1"/>
        <end position="11"/>
    </location>
</feature>
<dbReference type="Proteomes" id="UP000663760">
    <property type="component" value="Chromosome 12"/>
</dbReference>
<proteinExistence type="predicted"/>
<accession>A0A7I8L8Y6</accession>
<dbReference type="EMBL" id="LR746275">
    <property type="protein sequence ID" value="CAA7406340.1"/>
    <property type="molecule type" value="Genomic_DNA"/>
</dbReference>
<evidence type="ECO:0000256" key="1">
    <source>
        <dbReference type="SAM" id="MobiDB-lite"/>
    </source>
</evidence>
<evidence type="ECO:0000313" key="2">
    <source>
        <dbReference type="EMBL" id="CAA7406340.1"/>
    </source>
</evidence>
<dbReference type="OrthoDB" id="1750598at2759"/>
<protein>
    <submittedName>
        <fullName evidence="2">Uncharacterized protein</fullName>
    </submittedName>
</protein>
<reference evidence="2" key="1">
    <citation type="submission" date="2020-02" db="EMBL/GenBank/DDBJ databases">
        <authorList>
            <person name="Scholz U."/>
            <person name="Mascher M."/>
            <person name="Fiebig A."/>
        </authorList>
    </citation>
    <scope>NUCLEOTIDE SEQUENCE</scope>
</reference>
<gene>
    <name evidence="2" type="ORF">SI8410_12017018</name>
</gene>
<organism evidence="2 3">
    <name type="scientific">Spirodela intermedia</name>
    <name type="common">Intermediate duckweed</name>
    <dbReference type="NCBI Taxonomy" id="51605"/>
    <lineage>
        <taxon>Eukaryota</taxon>
        <taxon>Viridiplantae</taxon>
        <taxon>Streptophyta</taxon>
        <taxon>Embryophyta</taxon>
        <taxon>Tracheophyta</taxon>
        <taxon>Spermatophyta</taxon>
        <taxon>Magnoliopsida</taxon>
        <taxon>Liliopsida</taxon>
        <taxon>Araceae</taxon>
        <taxon>Lemnoideae</taxon>
        <taxon>Spirodela</taxon>
    </lineage>
</organism>
<dbReference type="AlphaFoldDB" id="A0A7I8L8Y6"/>
<sequence length="104" mass="11161">MPPSILSTQVRSPLLSLSPGNTRGNETSGNLWRPSRVSPRWITPLPSLSSTLRALSVVVAATVMTHGASLWSVAWNGPLLPAAQLTRMPCSVAARAPTAMLFRW</sequence>
<feature type="compositionally biased region" description="Polar residues" evidence="1">
    <location>
        <begin position="18"/>
        <end position="30"/>
    </location>
</feature>
<evidence type="ECO:0000313" key="3">
    <source>
        <dbReference type="Proteomes" id="UP000663760"/>
    </source>
</evidence>
<feature type="region of interest" description="Disordered" evidence="1">
    <location>
        <begin position="1"/>
        <end position="32"/>
    </location>
</feature>